<evidence type="ECO:0000313" key="4">
    <source>
        <dbReference type="EMBL" id="SNR66436.1"/>
    </source>
</evidence>
<dbReference type="InterPro" id="IPR007721">
    <property type="entry name" value="RbsD_FucU"/>
</dbReference>
<dbReference type="Proteomes" id="UP000198409">
    <property type="component" value="Unassembled WGS sequence"/>
</dbReference>
<dbReference type="GO" id="GO:0062193">
    <property type="term" value="F:D-ribose pyranase activity"/>
    <property type="evidence" value="ECO:0007669"/>
    <property type="project" value="UniProtKB-EC"/>
</dbReference>
<dbReference type="GO" id="GO:0042806">
    <property type="term" value="F:fucose binding"/>
    <property type="evidence" value="ECO:0007669"/>
    <property type="project" value="TreeGrafter"/>
</dbReference>
<dbReference type="AlphaFoldDB" id="A0A238Y577"/>
<dbReference type="InterPro" id="IPR050443">
    <property type="entry name" value="RbsD/FucU_mutarotase"/>
</dbReference>
<dbReference type="GO" id="GO:0036373">
    <property type="term" value="F:L-fucose mutarotase activity"/>
    <property type="evidence" value="ECO:0007669"/>
    <property type="project" value="UniProtKB-EC"/>
</dbReference>
<dbReference type="InterPro" id="IPR023750">
    <property type="entry name" value="RbsD-like_sf"/>
</dbReference>
<evidence type="ECO:0000256" key="2">
    <source>
        <dbReference type="ARBA" id="ARBA00023235"/>
    </source>
</evidence>
<evidence type="ECO:0000313" key="5">
    <source>
        <dbReference type="Proteomes" id="UP000198409"/>
    </source>
</evidence>
<proteinExistence type="predicted"/>
<comment type="catalytic activity">
    <reaction evidence="3">
        <text>alpha-L-fucose = beta-L-fucose</text>
        <dbReference type="Rhea" id="RHEA:25580"/>
        <dbReference type="ChEBI" id="CHEBI:42548"/>
        <dbReference type="ChEBI" id="CHEBI:42589"/>
        <dbReference type="EC" id="5.1.3.29"/>
    </reaction>
</comment>
<comment type="catalytic activity">
    <reaction evidence="1">
        <text>beta-D-ribopyranose = beta-D-ribofuranose</text>
        <dbReference type="Rhea" id="RHEA:25432"/>
        <dbReference type="ChEBI" id="CHEBI:27476"/>
        <dbReference type="ChEBI" id="CHEBI:47002"/>
        <dbReference type="EC" id="5.4.99.62"/>
    </reaction>
</comment>
<dbReference type="Pfam" id="PF05025">
    <property type="entry name" value="RbsD_FucU"/>
    <property type="match status" value="1"/>
</dbReference>
<dbReference type="Gene3D" id="3.40.1650.10">
    <property type="entry name" value="RbsD-like domain"/>
    <property type="match status" value="1"/>
</dbReference>
<reference evidence="5" key="1">
    <citation type="submission" date="2017-06" db="EMBL/GenBank/DDBJ databases">
        <authorList>
            <person name="Varghese N."/>
            <person name="Submissions S."/>
        </authorList>
    </citation>
    <scope>NUCLEOTIDE SEQUENCE [LARGE SCALE GENOMIC DNA]</scope>
    <source>
        <strain evidence="5">DSM 26170</strain>
    </source>
</reference>
<keyword evidence="2" id="KW-0413">Isomerase</keyword>
<gene>
    <name evidence="4" type="ORF">SAMN06265378_11510</name>
</gene>
<organism evidence="4 5">
    <name type="scientific">Paracoccus sediminis</name>
    <dbReference type="NCBI Taxonomy" id="1214787"/>
    <lineage>
        <taxon>Bacteria</taxon>
        <taxon>Pseudomonadati</taxon>
        <taxon>Pseudomonadota</taxon>
        <taxon>Alphaproteobacteria</taxon>
        <taxon>Rhodobacterales</taxon>
        <taxon>Paracoccaceae</taxon>
        <taxon>Paracoccus</taxon>
    </lineage>
</organism>
<dbReference type="RefSeq" id="WP_089389099.1">
    <property type="nucleotide sequence ID" value="NZ_FZNM01000015.1"/>
</dbReference>
<evidence type="ECO:0000256" key="3">
    <source>
        <dbReference type="ARBA" id="ARBA00036324"/>
    </source>
</evidence>
<sequence>MLKGIHNRIEPDLLHAMAMMGEGESIAIVERAFPAYAIAPQLPFKRVITISARLADVSRAILSLLPLDGRVECAATIMQAEGEPDFIPETIEEAIPIIEAAGTAIQSADRDTFMTMVMHSHVIVQTQDIRRHGNVIFVKGAL</sequence>
<dbReference type="GO" id="GO:0006004">
    <property type="term" value="P:fucose metabolic process"/>
    <property type="evidence" value="ECO:0007669"/>
    <property type="project" value="TreeGrafter"/>
</dbReference>
<dbReference type="SUPFAM" id="SSF102546">
    <property type="entry name" value="RbsD-like"/>
    <property type="match status" value="1"/>
</dbReference>
<dbReference type="PANTHER" id="PTHR31690">
    <property type="entry name" value="FUCOSE MUTAROTASE"/>
    <property type="match status" value="1"/>
</dbReference>
<accession>A0A238Y577</accession>
<evidence type="ECO:0000256" key="1">
    <source>
        <dbReference type="ARBA" id="ARBA00000223"/>
    </source>
</evidence>
<dbReference type="PANTHER" id="PTHR31690:SF4">
    <property type="entry name" value="FUCOSE MUTAROTASE"/>
    <property type="match status" value="1"/>
</dbReference>
<protein>
    <submittedName>
        <fullName evidence="4">L-fucose mutarotase</fullName>
    </submittedName>
</protein>
<name>A0A238Y577_9RHOB</name>
<dbReference type="EMBL" id="FZNM01000015">
    <property type="protein sequence ID" value="SNR66436.1"/>
    <property type="molecule type" value="Genomic_DNA"/>
</dbReference>